<dbReference type="AlphaFoldDB" id="A0A6X7T6N4"/>
<gene>
    <name evidence="2" type="ORF">GBX08_23055</name>
</gene>
<keyword evidence="1" id="KW-1133">Transmembrane helix</keyword>
<organism evidence="2">
    <name type="scientific">Salmonella enterica subsp. enterica serovar Agona</name>
    <dbReference type="NCBI Taxonomy" id="58095"/>
    <lineage>
        <taxon>Bacteria</taxon>
        <taxon>Pseudomonadati</taxon>
        <taxon>Pseudomonadota</taxon>
        <taxon>Gammaproteobacteria</taxon>
        <taxon>Enterobacterales</taxon>
        <taxon>Enterobacteriaceae</taxon>
        <taxon>Salmonella</taxon>
    </lineage>
</organism>
<feature type="transmembrane region" description="Helical" evidence="1">
    <location>
        <begin position="45"/>
        <end position="64"/>
    </location>
</feature>
<accession>A0A6X7T6N4</accession>
<sequence>MYQILAIVLFIVHFTLTYQIAYTDKFSDKHFWNTKAFLESGINKLILFILLLSACGFPILEVIIKEFF</sequence>
<protein>
    <submittedName>
        <fullName evidence="2">Uncharacterized protein</fullName>
    </submittedName>
</protein>
<reference evidence="2" key="1">
    <citation type="journal article" date="2018" name="Genome Biol.">
        <title>SKESA: strategic k-mer extension for scrupulous assemblies.</title>
        <authorList>
            <person name="Souvorov A."/>
            <person name="Agarwala R."/>
            <person name="Lipman D.J."/>
        </authorList>
    </citation>
    <scope>NUCLEOTIDE SEQUENCE</scope>
    <source>
        <strain evidence="2">Salmonella enterica</strain>
    </source>
</reference>
<reference evidence="2" key="2">
    <citation type="submission" date="2019-10" db="EMBL/GenBank/DDBJ databases">
        <authorList>
            <consortium name="NCBI Pathogen Detection Project"/>
        </authorList>
    </citation>
    <scope>NUCLEOTIDE SEQUENCE</scope>
    <source>
        <strain evidence="2">Salmonella enterica</strain>
    </source>
</reference>
<comment type="caution">
    <text evidence="2">The sequence shown here is derived from an EMBL/GenBank/DDBJ whole genome shotgun (WGS) entry which is preliminary data.</text>
</comment>
<keyword evidence="1" id="KW-0472">Membrane</keyword>
<name>A0A6X7T6N4_SALET</name>
<evidence type="ECO:0000256" key="1">
    <source>
        <dbReference type="SAM" id="Phobius"/>
    </source>
</evidence>
<evidence type="ECO:0000313" key="2">
    <source>
        <dbReference type="EMBL" id="HAB1572839.1"/>
    </source>
</evidence>
<dbReference type="EMBL" id="DAAFUE010000023">
    <property type="protein sequence ID" value="HAB1572839.1"/>
    <property type="molecule type" value="Genomic_DNA"/>
</dbReference>
<keyword evidence="1" id="KW-0812">Transmembrane</keyword>
<proteinExistence type="predicted"/>